<feature type="domain" description="Glycosyltransferase 2-like" evidence="5">
    <location>
        <begin position="55"/>
        <end position="219"/>
    </location>
</feature>
<comment type="caution">
    <text evidence="6">The sequence shown here is derived from an EMBL/GenBank/DDBJ whole genome shotgun (WGS) entry which is preliminary data.</text>
</comment>
<dbReference type="InterPro" id="IPR001173">
    <property type="entry name" value="Glyco_trans_2-like"/>
</dbReference>
<dbReference type="CDD" id="cd06423">
    <property type="entry name" value="CESA_like"/>
    <property type="match status" value="1"/>
</dbReference>
<evidence type="ECO:0000313" key="6">
    <source>
        <dbReference type="EMBL" id="PSH70159.1"/>
    </source>
</evidence>
<feature type="transmembrane region" description="Helical" evidence="4">
    <location>
        <begin position="333"/>
        <end position="356"/>
    </location>
</feature>
<evidence type="ECO:0000256" key="3">
    <source>
        <dbReference type="ARBA" id="ARBA00022679"/>
    </source>
</evidence>
<dbReference type="EMBL" id="PGGO01000002">
    <property type="protein sequence ID" value="PSH70159.1"/>
    <property type="molecule type" value="Genomic_DNA"/>
</dbReference>
<keyword evidence="7" id="KW-1185">Reference proteome</keyword>
<dbReference type="AlphaFoldDB" id="A0A2P7BUL3"/>
<accession>A0A2P7BUL3</accession>
<protein>
    <submittedName>
        <fullName evidence="6">Glycosyl transferase</fullName>
    </submittedName>
</protein>
<reference evidence="7" key="1">
    <citation type="submission" date="2017-11" db="EMBL/GenBank/DDBJ databases">
        <authorList>
            <person name="Kuznetsova I."/>
            <person name="Sazanova A."/>
            <person name="Chirak E."/>
            <person name="Safronova V."/>
            <person name="Willems A."/>
        </authorList>
    </citation>
    <scope>NUCLEOTIDE SEQUENCE [LARGE SCALE GENOMIC DNA]</scope>
    <source>
        <strain evidence="7">STM 196</strain>
    </source>
</reference>
<dbReference type="GO" id="GO:0016757">
    <property type="term" value="F:glycosyltransferase activity"/>
    <property type="evidence" value="ECO:0007669"/>
    <property type="project" value="UniProtKB-KW"/>
</dbReference>
<evidence type="ECO:0000256" key="4">
    <source>
        <dbReference type="SAM" id="Phobius"/>
    </source>
</evidence>
<keyword evidence="2" id="KW-0328">Glycosyltransferase</keyword>
<dbReference type="Proteomes" id="UP000241444">
    <property type="component" value="Unassembled WGS sequence"/>
</dbReference>
<organism evidence="6 7">
    <name type="scientific">Phyllobacterium brassicacearum</name>
    <dbReference type="NCBI Taxonomy" id="314235"/>
    <lineage>
        <taxon>Bacteria</taxon>
        <taxon>Pseudomonadati</taxon>
        <taxon>Pseudomonadota</taxon>
        <taxon>Alphaproteobacteria</taxon>
        <taxon>Hyphomicrobiales</taxon>
        <taxon>Phyllobacteriaceae</taxon>
        <taxon>Phyllobacterium</taxon>
    </lineage>
</organism>
<dbReference type="SUPFAM" id="SSF53448">
    <property type="entry name" value="Nucleotide-diphospho-sugar transferases"/>
    <property type="match status" value="1"/>
</dbReference>
<name>A0A2P7BUL3_9HYPH</name>
<evidence type="ECO:0000259" key="5">
    <source>
        <dbReference type="Pfam" id="PF00535"/>
    </source>
</evidence>
<dbReference type="PANTHER" id="PTHR43630">
    <property type="entry name" value="POLY-BETA-1,6-N-ACETYL-D-GLUCOSAMINE SYNTHASE"/>
    <property type="match status" value="1"/>
</dbReference>
<evidence type="ECO:0000256" key="1">
    <source>
        <dbReference type="ARBA" id="ARBA00006739"/>
    </source>
</evidence>
<keyword evidence="4" id="KW-0812">Transmembrane</keyword>
<sequence length="420" mass="46482">MDGILLLLWHSDWVLLAFSVLIFEIPRYTFSLVSLAVLVVGRSEPRAAKPDLRISVAIPAFNGAGGLRQTIASLRNQSVPPYEIIVINDGSVDQTPAIAEQALAEGLIDLVIHNPSRCGRSPGVNAAARFARGDLILTVDPDTVFSRTALERMSAAFIDPHLAAVSCNIGVRNESASIWTELQALEYLMSISAGKSFLAQIGAISCCSGACSLYRRDIFFDRGGLDVGPGEDLEITLRLRRFGHRIGFVPEAWASTMAPESFIALARQRLRWDRDALRVRLIQYRECWPFKSEGLADTLQRLDFIVFDVVPTLSLPFYLAYCVLVFGPDTPQFLAGVSLLLMILGLFNLALTGLLFNQRPRLFSVLVAPIFPIYQGILMKSVRFWAFTSELLFSASHQDDFVPPRVRRALADPSPREISP</sequence>
<keyword evidence="3 6" id="KW-0808">Transferase</keyword>
<dbReference type="OrthoDB" id="5291101at2"/>
<keyword evidence="4" id="KW-0472">Membrane</keyword>
<keyword evidence="4" id="KW-1133">Transmembrane helix</keyword>
<proteinExistence type="inferred from homology"/>
<feature type="transmembrane region" description="Helical" evidence="4">
    <location>
        <begin position="304"/>
        <end position="327"/>
    </location>
</feature>
<dbReference type="RefSeq" id="WP_106709932.1">
    <property type="nucleotide sequence ID" value="NZ_PGGO01000002.1"/>
</dbReference>
<dbReference type="Gene3D" id="3.90.550.10">
    <property type="entry name" value="Spore Coat Polysaccharide Biosynthesis Protein SpsA, Chain A"/>
    <property type="match status" value="1"/>
</dbReference>
<evidence type="ECO:0000313" key="7">
    <source>
        <dbReference type="Proteomes" id="UP000241444"/>
    </source>
</evidence>
<gene>
    <name evidence="6" type="ORF">CU102_03435</name>
</gene>
<dbReference type="Pfam" id="PF00535">
    <property type="entry name" value="Glycos_transf_2"/>
    <property type="match status" value="1"/>
</dbReference>
<evidence type="ECO:0000256" key="2">
    <source>
        <dbReference type="ARBA" id="ARBA00022676"/>
    </source>
</evidence>
<dbReference type="PANTHER" id="PTHR43630:SF1">
    <property type="entry name" value="POLY-BETA-1,6-N-ACETYL-D-GLUCOSAMINE SYNTHASE"/>
    <property type="match status" value="1"/>
</dbReference>
<comment type="similarity">
    <text evidence="1">Belongs to the glycosyltransferase 2 family.</text>
</comment>
<dbReference type="InterPro" id="IPR029044">
    <property type="entry name" value="Nucleotide-diphossugar_trans"/>
</dbReference>